<evidence type="ECO:0000259" key="1">
    <source>
        <dbReference type="PROSITE" id="PS51159"/>
    </source>
</evidence>
<keyword evidence="3" id="KW-1185">Reference proteome</keyword>
<protein>
    <recommendedName>
        <fullName evidence="1">CBM21 domain-containing protein</fullName>
    </recommendedName>
</protein>
<evidence type="ECO:0000313" key="3">
    <source>
        <dbReference type="Proteomes" id="UP001159427"/>
    </source>
</evidence>
<comment type="caution">
    <text evidence="2">The sequence shown here is derived from an EMBL/GenBank/DDBJ whole genome shotgun (WGS) entry which is preliminary data.</text>
</comment>
<reference evidence="2 3" key="1">
    <citation type="submission" date="2022-05" db="EMBL/GenBank/DDBJ databases">
        <authorList>
            <consortium name="Genoscope - CEA"/>
            <person name="William W."/>
        </authorList>
    </citation>
    <scope>NUCLEOTIDE SEQUENCE [LARGE SCALE GENOMIC DNA]</scope>
</reference>
<dbReference type="Proteomes" id="UP001159427">
    <property type="component" value="Unassembled WGS sequence"/>
</dbReference>
<organism evidence="2 3">
    <name type="scientific">Porites evermanni</name>
    <dbReference type="NCBI Taxonomy" id="104178"/>
    <lineage>
        <taxon>Eukaryota</taxon>
        <taxon>Metazoa</taxon>
        <taxon>Cnidaria</taxon>
        <taxon>Anthozoa</taxon>
        <taxon>Hexacorallia</taxon>
        <taxon>Scleractinia</taxon>
        <taxon>Fungiina</taxon>
        <taxon>Poritidae</taxon>
        <taxon>Porites</taxon>
    </lineage>
</organism>
<proteinExistence type="predicted"/>
<dbReference type="PROSITE" id="PS51159">
    <property type="entry name" value="CBM21"/>
    <property type="match status" value="2"/>
</dbReference>
<dbReference type="InterPro" id="IPR005036">
    <property type="entry name" value="CBM21_dom"/>
</dbReference>
<evidence type="ECO:0000313" key="2">
    <source>
        <dbReference type="EMBL" id="CAH3182603.1"/>
    </source>
</evidence>
<dbReference type="Gene3D" id="2.60.40.2440">
    <property type="entry name" value="Carbohydrate binding type-21 domain"/>
    <property type="match status" value="2"/>
</dbReference>
<dbReference type="PANTHER" id="PTHR12307:SF53">
    <property type="entry name" value="PROTEIN PHOSPHATASE 1 REGULATORY SUBUNIT"/>
    <property type="match status" value="1"/>
</dbReference>
<name>A0ABN8RU17_9CNID</name>
<dbReference type="EMBL" id="CALNXI010002076">
    <property type="protein sequence ID" value="CAH3182603.1"/>
    <property type="molecule type" value="Genomic_DNA"/>
</dbReference>
<dbReference type="PANTHER" id="PTHR12307">
    <property type="entry name" value="PROTEIN PHOSPHATASE 1 REGULATORY SUBUNIT"/>
    <property type="match status" value="1"/>
</dbReference>
<dbReference type="InterPro" id="IPR050782">
    <property type="entry name" value="PP1_regulatory_subunit_3"/>
</dbReference>
<feature type="domain" description="CBM21" evidence="1">
    <location>
        <begin position="84"/>
        <end position="191"/>
    </location>
</feature>
<accession>A0ABN8RU17</accession>
<gene>
    <name evidence="2" type="ORF">PEVE_00014294</name>
</gene>
<dbReference type="InterPro" id="IPR038175">
    <property type="entry name" value="CBM21_dom_sf"/>
</dbReference>
<dbReference type="Pfam" id="PF03370">
    <property type="entry name" value="CBM_21"/>
    <property type="match status" value="2"/>
</dbReference>
<sequence>MQAKCALRTSQNSREKKVCFADLVGLKLVFVKNITPASSEESICEACGEVQDSLDINGNILPKRRIIKSLAPCFVAPSRKDGFLERVHSQNVCLENIACENFIVAGLIRVENLSYFKEVAVRFTLDEWETFRDIRADYMSSCSDGKTDKFSFRIMVPVDFEVNRFMQFAIRYLVSNQEFWDNNSWKNYHVKCIEYSFATNRNYRGRFHVGNQMSHPSGNCTPTRTMKKKVSFADTAGLELATVKTIPSSNGELEEAVMNFTQSDTNCGLHMYSIRRKMKYLSPSFVQPCKTDAFLERVFSENVCLESLSCCDSIIIGVIRVTNLCYAKEVTVRFTLDQWASYRDVWADYVCANIDGKTEQFSFRMALPMELEVDLEIEFAIRYRAAQQEFWDNNFGTNYHIRCIEISP</sequence>
<feature type="domain" description="CBM21" evidence="1">
    <location>
        <begin position="295"/>
        <end position="402"/>
    </location>
</feature>